<dbReference type="GO" id="GO:0016740">
    <property type="term" value="F:transferase activity"/>
    <property type="evidence" value="ECO:0007669"/>
    <property type="project" value="UniProtKB-KW"/>
</dbReference>
<dbReference type="Proteomes" id="UP001053296">
    <property type="component" value="Chromosome"/>
</dbReference>
<evidence type="ECO:0000259" key="1">
    <source>
        <dbReference type="Pfam" id="PF00535"/>
    </source>
</evidence>
<proteinExistence type="predicted"/>
<dbReference type="SUPFAM" id="SSF53448">
    <property type="entry name" value="Nucleotide-diphospho-sugar transferases"/>
    <property type="match status" value="1"/>
</dbReference>
<accession>A0ABM7P803</accession>
<evidence type="ECO:0000313" key="3">
    <source>
        <dbReference type="Proteomes" id="UP001053296"/>
    </source>
</evidence>
<name>A0ABM7P803_9BACT</name>
<reference evidence="2" key="1">
    <citation type="journal article" date="2022" name="Arch. Microbiol.">
        <title>Pseudodesulfovibrio sediminis sp. nov., a mesophilic and neutrophilic sulfate-reducing bacterium isolated from sediment of a brackish lake.</title>
        <authorList>
            <person name="Takahashi A."/>
            <person name="Kojima H."/>
            <person name="Watanabe M."/>
            <person name="Fukui M."/>
        </authorList>
    </citation>
    <scope>NUCLEOTIDE SEQUENCE</scope>
    <source>
        <strain evidence="2">SF6</strain>
    </source>
</reference>
<dbReference type="EMBL" id="AP024485">
    <property type="protein sequence ID" value="BCS89111.1"/>
    <property type="molecule type" value="Genomic_DNA"/>
</dbReference>
<dbReference type="Gene3D" id="3.90.550.10">
    <property type="entry name" value="Spore Coat Polysaccharide Biosynthesis Protein SpsA, Chain A"/>
    <property type="match status" value="1"/>
</dbReference>
<sequence>MNMTHNRPKISVVTGYYKRAGVVERTLQSLLDQTFEDFEIIVFDDASPDGTAEAIREFVEKANDPRLIPVYHKNNMGFVNGLIDAVSRARGEYIAIQGSGDVSWPTRLEQQSHVLDHRPGTGVVGCHYQNVIEAKGIHRLRTPNADHTTLEELIQTNVFSHGEVMFRKVFYDAVGGYRPQFEFCQDYDLWLRMIKVCRFETVKDLLYTRYVDFDGVSYKPEKFLAQTQFSVLAKKLALSSKRQQAEILERTSRLTLFEQVPLTNAALQKKVVHATLRAVVWGNYMLARDLVMNLVVCRRMKAFLTGTIFFVEKAPILHRVLMMATGSSSKKQEV</sequence>
<protein>
    <submittedName>
        <fullName evidence="2">Glycosyl transferase</fullName>
    </submittedName>
</protein>
<keyword evidence="2" id="KW-0808">Transferase</keyword>
<dbReference type="InterPro" id="IPR001173">
    <property type="entry name" value="Glyco_trans_2-like"/>
</dbReference>
<dbReference type="Pfam" id="PF00535">
    <property type="entry name" value="Glycos_transf_2"/>
    <property type="match status" value="1"/>
</dbReference>
<organism evidence="2 3">
    <name type="scientific">Pseudodesulfovibrio sediminis</name>
    <dbReference type="NCBI Taxonomy" id="2810563"/>
    <lineage>
        <taxon>Bacteria</taxon>
        <taxon>Pseudomonadati</taxon>
        <taxon>Thermodesulfobacteriota</taxon>
        <taxon>Desulfovibrionia</taxon>
        <taxon>Desulfovibrionales</taxon>
        <taxon>Desulfovibrionaceae</taxon>
    </lineage>
</organism>
<dbReference type="InterPro" id="IPR029044">
    <property type="entry name" value="Nucleotide-diphossugar_trans"/>
</dbReference>
<dbReference type="PANTHER" id="PTHR22916">
    <property type="entry name" value="GLYCOSYLTRANSFERASE"/>
    <property type="match status" value="1"/>
</dbReference>
<keyword evidence="3" id="KW-1185">Reference proteome</keyword>
<evidence type="ECO:0000313" key="2">
    <source>
        <dbReference type="EMBL" id="BCS89111.1"/>
    </source>
</evidence>
<feature type="domain" description="Glycosyltransferase 2-like" evidence="1">
    <location>
        <begin position="11"/>
        <end position="170"/>
    </location>
</feature>
<gene>
    <name evidence="2" type="ORF">PSDVSF_23530</name>
</gene>
<dbReference type="PANTHER" id="PTHR22916:SF3">
    <property type="entry name" value="UDP-GLCNAC:BETAGAL BETA-1,3-N-ACETYLGLUCOSAMINYLTRANSFERASE-LIKE PROTEIN 1"/>
    <property type="match status" value="1"/>
</dbReference>